<evidence type="ECO:0000313" key="3">
    <source>
        <dbReference type="Proteomes" id="UP000254209"/>
    </source>
</evidence>
<protein>
    <recommendedName>
        <fullName evidence="1">Beta-ketoacyl synthase-like N-terminal domain-containing protein</fullName>
    </recommendedName>
</protein>
<proteinExistence type="predicted"/>
<accession>A0A376BUS1</accession>
<evidence type="ECO:0000259" key="1">
    <source>
        <dbReference type="Pfam" id="PF13723"/>
    </source>
</evidence>
<dbReference type="STRING" id="1120980.GCA_000745955_00970"/>
<dbReference type="EMBL" id="UFSO01000003">
    <property type="protein sequence ID" value="SSY80581.1"/>
    <property type="molecule type" value="Genomic_DNA"/>
</dbReference>
<organism evidence="2 3">
    <name type="scientific">Alysiella crassa</name>
    <dbReference type="NCBI Taxonomy" id="153491"/>
    <lineage>
        <taxon>Bacteria</taxon>
        <taxon>Pseudomonadati</taxon>
        <taxon>Pseudomonadota</taxon>
        <taxon>Betaproteobacteria</taxon>
        <taxon>Neisseriales</taxon>
        <taxon>Neisseriaceae</taxon>
        <taxon>Alysiella</taxon>
    </lineage>
</organism>
<feature type="domain" description="Beta-ketoacyl synthase-like N-terminal" evidence="1">
    <location>
        <begin position="21"/>
        <end position="231"/>
    </location>
</feature>
<reference evidence="2 3" key="1">
    <citation type="submission" date="2018-06" db="EMBL/GenBank/DDBJ databases">
        <authorList>
            <consortium name="Pathogen Informatics"/>
            <person name="Doyle S."/>
        </authorList>
    </citation>
    <scope>NUCLEOTIDE SEQUENCE [LARGE SCALE GENOMIC DNA]</scope>
    <source>
        <strain evidence="2 3">NCTC10283</strain>
    </source>
</reference>
<dbReference type="AlphaFoldDB" id="A0A376BUS1"/>
<dbReference type="RefSeq" id="WP_034292195.1">
    <property type="nucleotide sequence ID" value="NZ_CP091519.2"/>
</dbReference>
<dbReference type="OrthoDB" id="9798676at2"/>
<keyword evidence="3" id="KW-1185">Reference proteome</keyword>
<dbReference type="InterPro" id="IPR014030">
    <property type="entry name" value="Ketoacyl_synth_N"/>
</dbReference>
<dbReference type="Pfam" id="PF13723">
    <property type="entry name" value="Ketoacyl-synt_2"/>
    <property type="match status" value="1"/>
</dbReference>
<name>A0A376BUS1_9NEIS</name>
<dbReference type="Proteomes" id="UP000254209">
    <property type="component" value="Unassembled WGS sequence"/>
</dbReference>
<evidence type="ECO:0000313" key="2">
    <source>
        <dbReference type="EMBL" id="SSY80581.1"/>
    </source>
</evidence>
<sequence length="235" mass="26507">MNFHLSKWHTVSTRLHTPQHWHDWAHGILNPNTLADTAPELPFLPAMQRRRLSLSARLMFQAAYEVVGEQHCPTVFVSHDGELNRSLALWQTLLRENSVSPTSFGLSVHNALVGQWSMLRGDTSENTALAAQYDGWELAIAEAVALLHEGAKQVLVIAADEPLGQPEIHATRAPFPYAVAALLQHGDDCTLTRHPHTQTTGDYWGALHWTKHMLLPKHHFTQHYPTSAWQWHITP</sequence>
<gene>
    <name evidence="2" type="ORF">NCTC10283_02141</name>
</gene>